<evidence type="ECO:0000313" key="2">
    <source>
        <dbReference type="Proteomes" id="UP001162992"/>
    </source>
</evidence>
<accession>A0ACC2E9M0</accession>
<protein>
    <submittedName>
        <fullName evidence="1">Uncharacterized protein</fullName>
    </submittedName>
</protein>
<proteinExistence type="predicted"/>
<gene>
    <name evidence="1" type="ORF">O6H91_03G104800</name>
</gene>
<comment type="caution">
    <text evidence="1">The sequence shown here is derived from an EMBL/GenBank/DDBJ whole genome shotgun (WGS) entry which is preliminary data.</text>
</comment>
<reference evidence="2" key="1">
    <citation type="journal article" date="2024" name="Proc. Natl. Acad. Sci. U.S.A.">
        <title>Extraordinary preservation of gene collinearity over three hundred million years revealed in homosporous lycophytes.</title>
        <authorList>
            <person name="Li C."/>
            <person name="Wickell D."/>
            <person name="Kuo L.Y."/>
            <person name="Chen X."/>
            <person name="Nie B."/>
            <person name="Liao X."/>
            <person name="Peng D."/>
            <person name="Ji J."/>
            <person name="Jenkins J."/>
            <person name="Williams M."/>
            <person name="Shu S."/>
            <person name="Plott C."/>
            <person name="Barry K."/>
            <person name="Rajasekar S."/>
            <person name="Grimwood J."/>
            <person name="Han X."/>
            <person name="Sun S."/>
            <person name="Hou Z."/>
            <person name="He W."/>
            <person name="Dai G."/>
            <person name="Sun C."/>
            <person name="Schmutz J."/>
            <person name="Leebens-Mack J.H."/>
            <person name="Li F.W."/>
            <person name="Wang L."/>
        </authorList>
    </citation>
    <scope>NUCLEOTIDE SEQUENCE [LARGE SCALE GENOMIC DNA]</scope>
    <source>
        <strain evidence="2">cv. PW_Plant_1</strain>
    </source>
</reference>
<organism evidence="1 2">
    <name type="scientific">Diphasiastrum complanatum</name>
    <name type="common">Issler's clubmoss</name>
    <name type="synonym">Lycopodium complanatum</name>
    <dbReference type="NCBI Taxonomy" id="34168"/>
    <lineage>
        <taxon>Eukaryota</taxon>
        <taxon>Viridiplantae</taxon>
        <taxon>Streptophyta</taxon>
        <taxon>Embryophyta</taxon>
        <taxon>Tracheophyta</taxon>
        <taxon>Lycopodiopsida</taxon>
        <taxon>Lycopodiales</taxon>
        <taxon>Lycopodiaceae</taxon>
        <taxon>Lycopodioideae</taxon>
        <taxon>Diphasiastrum</taxon>
    </lineage>
</organism>
<evidence type="ECO:0000313" key="1">
    <source>
        <dbReference type="EMBL" id="KAJ7563293.1"/>
    </source>
</evidence>
<dbReference type="Proteomes" id="UP001162992">
    <property type="component" value="Chromosome 3"/>
</dbReference>
<name>A0ACC2E9M0_DIPCM</name>
<sequence>MSGIIYGVYTAATMVPILSEIYYALIPGKSKLFMFYIPYLVIPIFVIIRLLPLENPFSESFPFRKRRIFKLQ</sequence>
<keyword evidence="2" id="KW-1185">Reference proteome</keyword>
<dbReference type="EMBL" id="CM055094">
    <property type="protein sequence ID" value="KAJ7563293.1"/>
    <property type="molecule type" value="Genomic_DNA"/>
</dbReference>